<dbReference type="SMART" id="SM00346">
    <property type="entry name" value="HTH_ICLR"/>
    <property type="match status" value="1"/>
</dbReference>
<keyword evidence="3" id="KW-0804">Transcription</keyword>
<evidence type="ECO:0000313" key="6">
    <source>
        <dbReference type="EMBL" id="ACQ42094.1"/>
    </source>
</evidence>
<dbReference type="EMBL" id="LT985221">
    <property type="protein sequence ID" value="SPD95588.1"/>
    <property type="molecule type" value="Genomic_DNA"/>
</dbReference>
<dbReference type="InterPro" id="IPR029016">
    <property type="entry name" value="GAF-like_dom_sf"/>
</dbReference>
<evidence type="ECO:0000256" key="1">
    <source>
        <dbReference type="ARBA" id="ARBA00023015"/>
    </source>
</evidence>
<geneLocation type="plasmid" evidence="6">
    <name>pEK499</name>
</geneLocation>
<dbReference type="EMBL" id="LO017738">
    <property type="protein sequence ID" value="CRH08820.1"/>
    <property type="molecule type" value="Genomic_DNA"/>
</dbReference>
<dbReference type="SUPFAM" id="SSF55781">
    <property type="entry name" value="GAF domain-like"/>
    <property type="match status" value="1"/>
</dbReference>
<dbReference type="Pfam" id="PF01614">
    <property type="entry name" value="IclR_C"/>
    <property type="match status" value="1"/>
</dbReference>
<dbReference type="InterPro" id="IPR005471">
    <property type="entry name" value="Tscrpt_reg_IclR_N"/>
</dbReference>
<reference evidence="8" key="4">
    <citation type="submission" date="2016-06" db="EMBL/GenBank/DDBJ databases">
        <title>Distribution and role of the arginine deiminase operon among extended- spectrum beta-lactamases encoding strains of Escherichia coli.</title>
        <authorList>
            <person name="Billard-Pomares T."/>
            <person name="Castellanos M."/>
            <person name="Magdoud F."/>
            <person name="Bleibtreu A."/>
            <person name="Fouteaud S."/>
            <person name="Barbe V."/>
            <person name="Roche D."/>
            <person name="Cruveiller S."/>
            <person name="Medigue C."/>
            <person name="Pognard D."/>
            <person name="Dion S."/>
            <person name="Rigal O."/>
            <person name="Picard B."/>
            <person name="Clermont O."/>
            <person name="Denamur E."/>
            <person name="and Branger C."/>
        </authorList>
    </citation>
    <scope>NUCLEOTIDE SEQUENCE [LARGE SCALE GENOMIC DNA]</scope>
    <source>
        <strain evidence="8">690</strain>
        <plasmid evidence="8">pRCS57</plasmid>
    </source>
</reference>
<dbReference type="PANTHER" id="PTHR30136:SF38">
    <property type="entry name" value="TRANSCRIPTIONAL REGULATOR"/>
    <property type="match status" value="1"/>
</dbReference>
<dbReference type="InterPro" id="IPR036388">
    <property type="entry name" value="WH-like_DNA-bd_sf"/>
</dbReference>
<keyword evidence="6" id="KW-0614">Plasmid</keyword>
<dbReference type="GO" id="GO:0045892">
    <property type="term" value="P:negative regulation of DNA-templated transcription"/>
    <property type="evidence" value="ECO:0007669"/>
    <property type="project" value="TreeGrafter"/>
</dbReference>
<geneLocation type="plasmid" evidence="8">
    <name>pRCS57</name>
</geneLocation>
<evidence type="ECO:0000259" key="4">
    <source>
        <dbReference type="PROSITE" id="PS51077"/>
    </source>
</evidence>
<keyword evidence="2" id="KW-0238">DNA-binding</keyword>
<proteinExistence type="predicted"/>
<dbReference type="SUPFAM" id="SSF46785">
    <property type="entry name" value="Winged helix' DNA-binding domain"/>
    <property type="match status" value="1"/>
</dbReference>
<reference evidence="7" key="2">
    <citation type="journal article" date="2010" name="PLoS ONE">
        <title>Complete nucleotide sequence of CTX-M-15-plasmids from clinical Escherichia coli isolates: insertional events of transposons and insertion sequences.</title>
        <authorList>
            <person name="Smet A."/>
            <person name="Van Nieuwerburgh F."/>
            <person name="Vandekerckhove T.T."/>
            <person name="Martel A."/>
            <person name="Deforce D."/>
            <person name="Butaye P."/>
            <person name="Haesebrouck F."/>
        </authorList>
    </citation>
    <scope>NUCLEOTIDE SEQUENCE</scope>
    <source>
        <strain evidence="7">L8</strain>
        <plasmid evidence="7">pEC_L8</plasmid>
    </source>
</reference>
<dbReference type="PANTHER" id="PTHR30136">
    <property type="entry name" value="HELIX-TURN-HELIX TRANSCRIPTIONAL REGULATOR, ICLR FAMILY"/>
    <property type="match status" value="1"/>
</dbReference>
<geneLocation type="plasmid" evidence="9">
    <name>RCS102_p</name>
</geneLocation>
<dbReference type="EMBL" id="GU371928">
    <property type="protein sequence ID" value="ADL13981.1"/>
    <property type="molecule type" value="Genomic_DNA"/>
</dbReference>
<dbReference type="Gene3D" id="1.10.10.10">
    <property type="entry name" value="Winged helix-like DNA-binding domain superfamily/Winged helix DNA-binding domain"/>
    <property type="match status" value="1"/>
</dbReference>
<dbReference type="InterPro" id="IPR014757">
    <property type="entry name" value="Tscrpt_reg_IclR_C"/>
</dbReference>
<geneLocation type="plasmid" evidence="7">
    <name>pEC_L8</name>
</geneLocation>
<feature type="domain" description="IclR-ED" evidence="5">
    <location>
        <begin position="68"/>
        <end position="251"/>
    </location>
</feature>
<dbReference type="EMBL" id="EU935739">
    <property type="protein sequence ID" value="ACQ42094.1"/>
    <property type="molecule type" value="Genomic_DNA"/>
</dbReference>
<dbReference type="InterPro" id="IPR050707">
    <property type="entry name" value="HTH_MetabolicPath_Reg"/>
</dbReference>
<geneLocation type="plasmid" evidence="10">
    <name>RCS22_p</name>
</geneLocation>
<gene>
    <name evidence="6" type="primary">yfaX</name>
    <name evidence="8" type="synonym">rhmR</name>
    <name evidence="9" type="ORF">RCS102_P0031</name>
    <name evidence="10" type="ORF">RCS22_P0118</name>
    <name evidence="8" type="ORF">RCS57_p0116</name>
</gene>
<organism evidence="6">
    <name type="scientific">Escherichia coli</name>
    <dbReference type="NCBI Taxonomy" id="562"/>
    <lineage>
        <taxon>Bacteria</taxon>
        <taxon>Pseudomonadati</taxon>
        <taxon>Pseudomonadota</taxon>
        <taxon>Gammaproteobacteria</taxon>
        <taxon>Enterobacterales</taxon>
        <taxon>Enterobacteriaceae</taxon>
        <taxon>Escherichia</taxon>
    </lineage>
</organism>
<dbReference type="Gene3D" id="3.30.450.40">
    <property type="match status" value="1"/>
</dbReference>
<keyword evidence="1" id="KW-0805">Transcription regulation</keyword>
<reference evidence="6" key="1">
    <citation type="journal article" date="2009" name="Antimicrob. Agents Chemother.">
        <title>Complete Nucleotide Sequences of Plasmids pEK204, pEK499, and pEK516, Encoding CTX-M Enzymes in Three Major Escherichia coli Lineages from the United Kingdom, All Belonging to the International O25:H4-ST131 Clone.</title>
        <authorList>
            <person name="Woodford N."/>
            <person name="Carattoli A."/>
            <person name="Karisik E."/>
            <person name="Underwood A."/>
            <person name="Ellington M.J."/>
            <person name="Livermore D.M."/>
        </authorList>
    </citation>
    <scope>NUCLEOTIDE SEQUENCE</scope>
    <source>
        <strain evidence="6">A</strain>
        <plasmid evidence="6">pEK499</plasmid>
    </source>
</reference>
<evidence type="ECO:0000256" key="3">
    <source>
        <dbReference type="ARBA" id="ARBA00023163"/>
    </source>
</evidence>
<evidence type="ECO:0000259" key="5">
    <source>
        <dbReference type="PROSITE" id="PS51078"/>
    </source>
</evidence>
<name>C7S9X3_ECOLX</name>
<dbReference type="EMBL" id="LT985213">
    <property type="protein sequence ID" value="SPD90553.1"/>
    <property type="molecule type" value="Genomic_DNA"/>
</dbReference>
<dbReference type="AlphaFoldDB" id="C7S9X3"/>
<dbReference type="InterPro" id="IPR036390">
    <property type="entry name" value="WH_DNA-bd_sf"/>
</dbReference>
<accession>C7S9X3</accession>
<dbReference type="Pfam" id="PF09339">
    <property type="entry name" value="HTH_IclR"/>
    <property type="match status" value="1"/>
</dbReference>
<feature type="domain" description="HTH iclR-type" evidence="4">
    <location>
        <begin position="8"/>
        <end position="67"/>
    </location>
</feature>
<protein>
    <submittedName>
        <fullName evidence="6 9">Transcriptional regulator</fullName>
    </submittedName>
    <submittedName>
        <fullName evidence="8">Transcriptional regulator RhmR</fullName>
    </submittedName>
    <submittedName>
        <fullName evidence="7">YfaX</fullName>
    </submittedName>
</protein>
<dbReference type="GO" id="GO:0003677">
    <property type="term" value="F:DNA binding"/>
    <property type="evidence" value="ECO:0007669"/>
    <property type="project" value="UniProtKB-KW"/>
</dbReference>
<evidence type="ECO:0000313" key="10">
    <source>
        <dbReference type="EMBL" id="SPD95588.1"/>
    </source>
</evidence>
<dbReference type="PROSITE" id="PS51077">
    <property type="entry name" value="HTH_ICLR"/>
    <property type="match status" value="1"/>
</dbReference>
<evidence type="ECO:0000313" key="7">
    <source>
        <dbReference type="EMBL" id="ADL13981.1"/>
    </source>
</evidence>
<sequence>MDMIATKTPAIDKAARIFHFIAGKGSATYSEIHQNVGLPQSTTSALLASLTTHAFLRQKNGRYYLGLIFYELGNKAIQDFDFRELAEESLVFLRDQTRLACHLGVLDGSTGIYLAKKESQNAIIVRSWTGKRLSLHSSSLGKVLLAWLPEDHIDALLPTEHLPAFTARTITTRKALKAELEVVRLQGWAFDNQEDVDDVTCIAAPVFNSDQAVVAAISISGVRFQMPEEKIPEYANAVMKAAGMMSEKLCGI</sequence>
<evidence type="ECO:0000256" key="2">
    <source>
        <dbReference type="ARBA" id="ARBA00023125"/>
    </source>
</evidence>
<evidence type="ECO:0000313" key="9">
    <source>
        <dbReference type="EMBL" id="SPD90553.1"/>
    </source>
</evidence>
<evidence type="ECO:0000313" key="8">
    <source>
        <dbReference type="EMBL" id="CRH08820.1"/>
    </source>
</evidence>
<reference evidence="8" key="3">
    <citation type="submission" date="2015-04" db="EMBL/GenBank/DDBJ databases">
        <authorList>
            <person name="Syromyatnikov M.Y."/>
            <person name="Popov V.N."/>
        </authorList>
    </citation>
    <scope>NUCLEOTIDE SEQUENCE</scope>
    <source>
        <strain evidence="8">690</strain>
        <plasmid evidence="8">pRCS57</plasmid>
    </source>
</reference>
<dbReference type="GO" id="GO:0003700">
    <property type="term" value="F:DNA-binding transcription factor activity"/>
    <property type="evidence" value="ECO:0007669"/>
    <property type="project" value="TreeGrafter"/>
</dbReference>
<dbReference type="PROSITE" id="PS51078">
    <property type="entry name" value="ICLR_ED"/>
    <property type="match status" value="1"/>
</dbReference>
<reference evidence="9" key="5">
    <citation type="submission" date="2018-02" db="EMBL/GenBank/DDBJ databases">
        <authorList>
            <person name="Cea G.-C."/>
            <person name="William W."/>
        </authorList>
    </citation>
    <scope>NUCLEOTIDE SEQUENCE</scope>
    <source>
        <strain evidence="9">708</strain>
        <strain evidence="10">TN03</strain>
        <plasmid evidence="9">RCS102_p</plasmid>
        <plasmid evidence="10">RCS22_p</plasmid>
    </source>
</reference>